<evidence type="ECO:0000313" key="1">
    <source>
        <dbReference type="EMBL" id="CAB4809336.1"/>
    </source>
</evidence>
<gene>
    <name evidence="1" type="ORF">UFOPK3026_01006</name>
</gene>
<dbReference type="EMBL" id="CAFAAP010000151">
    <property type="protein sequence ID" value="CAB4809336.1"/>
    <property type="molecule type" value="Genomic_DNA"/>
</dbReference>
<sequence length="95" mass="9636">MKPGAELKVSVATLLVKEPVVIVGTTERTKVKVFVLLVVNFATGSLNLITKFAATAACVSAVKGVAVVIVGAELSAPIVMSVENGALKLNTVSAA</sequence>
<reference evidence="1" key="1">
    <citation type="submission" date="2020-05" db="EMBL/GenBank/DDBJ databases">
        <authorList>
            <person name="Chiriac C."/>
            <person name="Salcher M."/>
            <person name="Ghai R."/>
            <person name="Kavagutti S V."/>
        </authorList>
    </citation>
    <scope>NUCLEOTIDE SEQUENCE</scope>
</reference>
<organism evidence="1">
    <name type="scientific">freshwater metagenome</name>
    <dbReference type="NCBI Taxonomy" id="449393"/>
    <lineage>
        <taxon>unclassified sequences</taxon>
        <taxon>metagenomes</taxon>
        <taxon>ecological metagenomes</taxon>
    </lineage>
</organism>
<dbReference type="AlphaFoldDB" id="A0A6J6YQ97"/>
<accession>A0A6J6YQ97</accession>
<protein>
    <submittedName>
        <fullName evidence="1">Unannotated protein</fullName>
    </submittedName>
</protein>
<proteinExistence type="predicted"/>
<name>A0A6J6YQ97_9ZZZZ</name>